<comment type="caution">
    <text evidence="2">The sequence shown here is derived from an EMBL/GenBank/DDBJ whole genome shotgun (WGS) entry which is preliminary data.</text>
</comment>
<accession>A0ABS5ACB7</accession>
<dbReference type="Proteomes" id="UP001519363">
    <property type="component" value="Unassembled WGS sequence"/>
</dbReference>
<keyword evidence="3" id="KW-1185">Reference proteome</keyword>
<dbReference type="EMBL" id="JAGIOO010000001">
    <property type="protein sequence ID" value="MBP2474232.1"/>
    <property type="molecule type" value="Genomic_DNA"/>
</dbReference>
<evidence type="ECO:0000256" key="1">
    <source>
        <dbReference type="SAM" id="MobiDB-lite"/>
    </source>
</evidence>
<gene>
    <name evidence="2" type="ORF">JOF53_003104</name>
</gene>
<proteinExistence type="predicted"/>
<evidence type="ECO:0000313" key="2">
    <source>
        <dbReference type="EMBL" id="MBP2474232.1"/>
    </source>
</evidence>
<dbReference type="RefSeq" id="WP_086781066.1">
    <property type="nucleotide sequence ID" value="NZ_JAGIOO010000001.1"/>
</dbReference>
<sequence>MPPRDPDADISPGDAKINQHHATDYSSAKTGGKFKVDKAAAQQAINGLTAALEDLRTLDREANSLRTLAPPGGDPFTRHAVQEIARRATNEDGCHGKANAEYRKAILNMIDNLTAAMQGYASVEEMNRNIGGKSS</sequence>
<protein>
    <recommendedName>
        <fullName evidence="4">PE domain-containing protein</fullName>
    </recommendedName>
</protein>
<evidence type="ECO:0000313" key="3">
    <source>
        <dbReference type="Proteomes" id="UP001519363"/>
    </source>
</evidence>
<name>A0ABS5ACB7_9PSEU</name>
<organism evidence="2 3">
    <name type="scientific">Crossiella equi</name>
    <dbReference type="NCBI Taxonomy" id="130796"/>
    <lineage>
        <taxon>Bacteria</taxon>
        <taxon>Bacillati</taxon>
        <taxon>Actinomycetota</taxon>
        <taxon>Actinomycetes</taxon>
        <taxon>Pseudonocardiales</taxon>
        <taxon>Pseudonocardiaceae</taxon>
        <taxon>Crossiella</taxon>
    </lineage>
</organism>
<reference evidence="2 3" key="1">
    <citation type="submission" date="2021-03" db="EMBL/GenBank/DDBJ databases">
        <title>Sequencing the genomes of 1000 actinobacteria strains.</title>
        <authorList>
            <person name="Klenk H.-P."/>
        </authorList>
    </citation>
    <scope>NUCLEOTIDE SEQUENCE [LARGE SCALE GENOMIC DNA]</scope>
    <source>
        <strain evidence="2 3">DSM 44580</strain>
    </source>
</reference>
<feature type="region of interest" description="Disordered" evidence="1">
    <location>
        <begin position="1"/>
        <end position="30"/>
    </location>
</feature>
<evidence type="ECO:0008006" key="4">
    <source>
        <dbReference type="Google" id="ProtNLM"/>
    </source>
</evidence>